<feature type="transmembrane region" description="Helical" evidence="10">
    <location>
        <begin position="818"/>
        <end position="836"/>
    </location>
</feature>
<dbReference type="OrthoDB" id="6500128at2759"/>
<keyword evidence="5" id="KW-0677">Repeat</keyword>
<comment type="similarity">
    <text evidence="2">Belongs to the ABC transporter superfamily. ABCC family. Conjugate transporter (TC 3.A.1.208) subfamily.</text>
</comment>
<name>A0A226EKW2_FOLCA</name>
<gene>
    <name evidence="13" type="ORF">Fcan01_06898</name>
</gene>
<dbReference type="Pfam" id="PF00005">
    <property type="entry name" value="ABC_tran"/>
    <property type="match status" value="2"/>
</dbReference>
<evidence type="ECO:0000256" key="3">
    <source>
        <dbReference type="ARBA" id="ARBA00022448"/>
    </source>
</evidence>
<keyword evidence="4 10" id="KW-0812">Transmembrane</keyword>
<organism evidence="13 14">
    <name type="scientific">Folsomia candida</name>
    <name type="common">Springtail</name>
    <dbReference type="NCBI Taxonomy" id="158441"/>
    <lineage>
        <taxon>Eukaryota</taxon>
        <taxon>Metazoa</taxon>
        <taxon>Ecdysozoa</taxon>
        <taxon>Arthropoda</taxon>
        <taxon>Hexapoda</taxon>
        <taxon>Collembola</taxon>
        <taxon>Entomobryomorpha</taxon>
        <taxon>Isotomoidea</taxon>
        <taxon>Isotomidae</taxon>
        <taxon>Proisotominae</taxon>
        <taxon>Folsomia</taxon>
    </lineage>
</organism>
<dbReference type="CDD" id="cd03250">
    <property type="entry name" value="ABCC_MRP_domain1"/>
    <property type="match status" value="1"/>
</dbReference>
<dbReference type="InterPro" id="IPR017871">
    <property type="entry name" value="ABC_transporter-like_CS"/>
</dbReference>
<dbReference type="FunFam" id="3.40.50.300:FF:003838">
    <property type="entry name" value="ATP-dependent bile acid permease, putative"/>
    <property type="match status" value="1"/>
</dbReference>
<keyword evidence="6" id="KW-0547">Nucleotide-binding</keyword>
<evidence type="ECO:0000256" key="1">
    <source>
        <dbReference type="ARBA" id="ARBA00004141"/>
    </source>
</evidence>
<feature type="transmembrane region" description="Helical" evidence="10">
    <location>
        <begin position="87"/>
        <end position="112"/>
    </location>
</feature>
<feature type="domain" description="ABC transporter" evidence="11">
    <location>
        <begin position="367"/>
        <end position="590"/>
    </location>
</feature>
<evidence type="ECO:0000259" key="11">
    <source>
        <dbReference type="PROSITE" id="PS50893"/>
    </source>
</evidence>
<evidence type="ECO:0000256" key="2">
    <source>
        <dbReference type="ARBA" id="ARBA00009726"/>
    </source>
</evidence>
<dbReference type="InterPro" id="IPR003593">
    <property type="entry name" value="AAA+_ATPase"/>
</dbReference>
<keyword evidence="3" id="KW-0813">Transport</keyword>
<keyword evidence="9 10" id="KW-0472">Membrane</keyword>
<dbReference type="GO" id="GO:0005524">
    <property type="term" value="F:ATP binding"/>
    <property type="evidence" value="ECO:0007669"/>
    <property type="project" value="UniProtKB-KW"/>
</dbReference>
<evidence type="ECO:0000256" key="10">
    <source>
        <dbReference type="SAM" id="Phobius"/>
    </source>
</evidence>
<feature type="domain" description="ABC transmembrane type-1" evidence="12">
    <location>
        <begin position="63"/>
        <end position="325"/>
    </location>
</feature>
<dbReference type="AlphaFoldDB" id="A0A226EKW2"/>
<evidence type="ECO:0000256" key="7">
    <source>
        <dbReference type="ARBA" id="ARBA00022840"/>
    </source>
</evidence>
<dbReference type="Proteomes" id="UP000198287">
    <property type="component" value="Unassembled WGS sequence"/>
</dbReference>
<dbReference type="OMA" id="MSIMASD"/>
<dbReference type="InterPro" id="IPR011527">
    <property type="entry name" value="ABC1_TM_dom"/>
</dbReference>
<feature type="transmembrane region" description="Helical" evidence="10">
    <location>
        <begin position="719"/>
        <end position="745"/>
    </location>
</feature>
<dbReference type="InterPro" id="IPR036640">
    <property type="entry name" value="ABC1_TM_sf"/>
</dbReference>
<dbReference type="Gene3D" id="1.20.1560.10">
    <property type="entry name" value="ABC transporter type 1, transmembrane domain"/>
    <property type="match status" value="2"/>
</dbReference>
<keyword evidence="8 10" id="KW-1133">Transmembrane helix</keyword>
<dbReference type="FunFam" id="3.40.50.300:FF:000973">
    <property type="entry name" value="Multidrug resistance-associated protein 4"/>
    <property type="match status" value="1"/>
</dbReference>
<comment type="subcellular location">
    <subcellularLocation>
        <location evidence="1">Membrane</location>
        <topology evidence="1">Multi-pass membrane protein</topology>
    </subcellularLocation>
</comment>
<dbReference type="PROSITE" id="PS50929">
    <property type="entry name" value="ABC_TM1F"/>
    <property type="match status" value="2"/>
</dbReference>
<evidence type="ECO:0000256" key="8">
    <source>
        <dbReference type="ARBA" id="ARBA00022989"/>
    </source>
</evidence>
<dbReference type="SMART" id="SM00382">
    <property type="entry name" value="AAA"/>
    <property type="match status" value="2"/>
</dbReference>
<evidence type="ECO:0000256" key="4">
    <source>
        <dbReference type="ARBA" id="ARBA00022692"/>
    </source>
</evidence>
<dbReference type="PROSITE" id="PS50893">
    <property type="entry name" value="ABC_TRANSPORTER_2"/>
    <property type="match status" value="1"/>
</dbReference>
<feature type="transmembrane region" description="Helical" evidence="10">
    <location>
        <begin position="251"/>
        <end position="276"/>
    </location>
</feature>
<feature type="transmembrane region" description="Helical" evidence="10">
    <location>
        <begin position="931"/>
        <end position="952"/>
    </location>
</feature>
<dbReference type="SUPFAM" id="SSF52540">
    <property type="entry name" value="P-loop containing nucleoside triphosphate hydrolases"/>
    <property type="match status" value="2"/>
</dbReference>
<dbReference type="InterPro" id="IPR003439">
    <property type="entry name" value="ABC_transporter-like_ATP-bd"/>
</dbReference>
<evidence type="ECO:0000256" key="5">
    <source>
        <dbReference type="ARBA" id="ARBA00022737"/>
    </source>
</evidence>
<evidence type="ECO:0000259" key="12">
    <source>
        <dbReference type="PROSITE" id="PS50929"/>
    </source>
</evidence>
<dbReference type="Gene3D" id="3.40.50.300">
    <property type="entry name" value="P-loop containing nucleotide triphosphate hydrolases"/>
    <property type="match status" value="2"/>
</dbReference>
<evidence type="ECO:0000256" key="9">
    <source>
        <dbReference type="ARBA" id="ARBA00023136"/>
    </source>
</evidence>
<evidence type="ECO:0000313" key="13">
    <source>
        <dbReference type="EMBL" id="OXA58099.1"/>
    </source>
</evidence>
<dbReference type="PROSITE" id="PS00211">
    <property type="entry name" value="ABC_TRANSPORTER_1"/>
    <property type="match status" value="1"/>
</dbReference>
<feature type="domain" description="ABC transmembrane type-1" evidence="12">
    <location>
        <begin position="718"/>
        <end position="960"/>
    </location>
</feature>
<dbReference type="InterPro" id="IPR050173">
    <property type="entry name" value="ABC_transporter_C-like"/>
</dbReference>
<keyword evidence="7" id="KW-0067">ATP-binding</keyword>
<dbReference type="GO" id="GO:0016020">
    <property type="term" value="C:membrane"/>
    <property type="evidence" value="ECO:0007669"/>
    <property type="project" value="UniProtKB-SubCell"/>
</dbReference>
<dbReference type="SUPFAM" id="SSF90123">
    <property type="entry name" value="ABC transporter transmembrane region"/>
    <property type="match status" value="2"/>
</dbReference>
<keyword evidence="14" id="KW-1185">Reference proteome</keyword>
<dbReference type="Pfam" id="PF00664">
    <property type="entry name" value="ABC_membrane"/>
    <property type="match status" value="2"/>
</dbReference>
<accession>A0A226EKW2</accession>
<dbReference type="PANTHER" id="PTHR24223:SF456">
    <property type="entry name" value="MULTIDRUG RESISTANCE-ASSOCIATED PROTEIN LETHAL(2)03659"/>
    <property type="match status" value="1"/>
</dbReference>
<dbReference type="InterPro" id="IPR027417">
    <property type="entry name" value="P-loop_NTPase"/>
</dbReference>
<reference evidence="13 14" key="1">
    <citation type="submission" date="2015-12" db="EMBL/GenBank/DDBJ databases">
        <title>The genome of Folsomia candida.</title>
        <authorList>
            <person name="Faddeeva A."/>
            <person name="Derks M.F."/>
            <person name="Anvar Y."/>
            <person name="Smit S."/>
            <person name="Van Straalen N."/>
            <person name="Roelofs D."/>
        </authorList>
    </citation>
    <scope>NUCLEOTIDE SEQUENCE [LARGE SCALE GENOMIC DNA]</scope>
    <source>
        <strain evidence="13 14">VU population</strain>
        <tissue evidence="13">Whole body</tissue>
    </source>
</reference>
<feature type="transmembrane region" description="Helical" evidence="10">
    <location>
        <begin position="288"/>
        <end position="306"/>
    </location>
</feature>
<proteinExistence type="inferred from homology"/>
<dbReference type="EMBL" id="LNIX01000003">
    <property type="protein sequence ID" value="OXA58099.1"/>
    <property type="molecule type" value="Genomic_DNA"/>
</dbReference>
<evidence type="ECO:0000313" key="14">
    <source>
        <dbReference type="Proteomes" id="UP000198287"/>
    </source>
</evidence>
<comment type="caution">
    <text evidence="13">The sequence shown here is derived from an EMBL/GenBank/DDBJ whole genome shotgun (WGS) entry which is preliminary data.</text>
</comment>
<dbReference type="PANTHER" id="PTHR24223">
    <property type="entry name" value="ATP-BINDING CASSETTE SUB-FAMILY C"/>
    <property type="match status" value="1"/>
</dbReference>
<dbReference type="GO" id="GO:0140359">
    <property type="term" value="F:ABC-type transporter activity"/>
    <property type="evidence" value="ECO:0007669"/>
    <property type="project" value="InterPro"/>
</dbReference>
<evidence type="ECO:0000256" key="6">
    <source>
        <dbReference type="ARBA" id="ARBA00022741"/>
    </source>
</evidence>
<sequence length="1144" mass="128437">MDIDFKKSVPNPWEKANILSQTLFTWILPLFRKGFSNELSLNDLHDAPSVHTSQDGADKLQKVMQPIYLRKLVRSFSDDSATRNDQALYGGIVCLCALFHDIMIHQCVYLMFRTGLLTKTAISSLLYKKSLRIRSEDSEVGKLVNLLSNDLGRFDYQLVFMPYIFIGPFQLIILVYVLWLEMGISAFAVLNGRFAAKFRRSVAAQTDKRAKFMNEIVMAIRIIKMYGWEAPFSTLLNKIRRKEVSELGKRAYLRGFFLSLYTFSTRLTAFFVILAYVLLGNQLTAENAFFSVAISLTIVETMVFYFSSAISGLGECSVSIQRVQKYLLLPEQSKNNTTSDDTHLIDNGKIISTDADKLKNSGNPGRMSLKHVSASWSSAEKITLNDLTFEVKGDEFVMIVGPVGSGKTSLLNLLISELPILEGSFASSGKISYAAQEPWIFPGNVRQNILFGEAFDPHRYEQVITACALKDDFNLLPNGDKTLVGERGITLSGGQKARLNLARSFYHTSSNIFLMDDPLSAVDSRVSRHIFDKGIQGFLKGKLRILVTHQLQYLSQADYIIFLNNGSIHAQGTYDNLIKSGVDFMSIMASDSTDHGAQRKLSVVEAPQEENKVLKEFEKPADNTEKTAEGSVSMRTYWSYITSAKSSVGLFLVIFLFLCGQILLTGCETDSEDYRIQQQNDAKNDTAFDSNPYLSSTMSSYETIVILDRKNYLGQDTYLIVYSVLVVSLFAFTIVKSSGFFGYCLRISNNLHDRMFKAVVRAPTKFFDDNPSGRILNRFSKEIGSIDEMLPASFYDTFEYTLQMLGVVFIIVLSNYLLIIPTIVITIIFWALRIIFVRTSRDIKRLESNWKSPVFTHVAASLQGLTTIRALGAEEKLIKQFDQKQDVHTATWFAFISTTRCFAVWAETVAIIFLTAVTFSFILLADDDSTGGIVGLVVTSTLALSVNIQWAIRQSAETTNHMASTERILEYISLSPEAPLELPEHKPPSDWPLNGEIKFNNVFLKYEDNFVLKNLNFDIHPQEKIGIVGRTGAGKSSIIAALFRLTEPEGSIFIDGVLITKIGLHDLRKNISIIPQDPVLFSGTIRYNLDPFQQFEDAMLWQVLEEVQLKDAVSALDFKVSNGGSLPSKSYFATKSYFNNGTQI</sequence>
<protein>
    <submittedName>
        <fullName evidence="13">Multidrug resistance-associated protein 4</fullName>
    </submittedName>
</protein>
<dbReference type="GO" id="GO:0016887">
    <property type="term" value="F:ATP hydrolysis activity"/>
    <property type="evidence" value="ECO:0007669"/>
    <property type="project" value="InterPro"/>
</dbReference>
<feature type="transmembrane region" description="Helical" evidence="10">
    <location>
        <begin position="163"/>
        <end position="190"/>
    </location>
</feature>
<dbReference type="FunFam" id="1.20.1560.10:FF:000014">
    <property type="entry name" value="Multidrug resistance-associated protein member 4"/>
    <property type="match status" value="1"/>
</dbReference>
<feature type="transmembrane region" description="Helical" evidence="10">
    <location>
        <begin position="902"/>
        <end position="925"/>
    </location>
</feature>